<dbReference type="EMBL" id="JARJCW010000002">
    <property type="protein sequence ID" value="KAJ7228849.1"/>
    <property type="molecule type" value="Genomic_DNA"/>
</dbReference>
<feature type="region of interest" description="Disordered" evidence="1">
    <location>
        <begin position="1"/>
        <end position="58"/>
    </location>
</feature>
<protein>
    <submittedName>
        <fullName evidence="2">Uncharacterized protein</fullName>
    </submittedName>
</protein>
<feature type="compositionally biased region" description="Basic and acidic residues" evidence="1">
    <location>
        <begin position="432"/>
        <end position="445"/>
    </location>
</feature>
<feature type="compositionally biased region" description="Basic and acidic residues" evidence="1">
    <location>
        <begin position="485"/>
        <end position="496"/>
    </location>
</feature>
<feature type="region of interest" description="Disordered" evidence="1">
    <location>
        <begin position="263"/>
        <end position="309"/>
    </location>
</feature>
<feature type="region of interest" description="Disordered" evidence="1">
    <location>
        <begin position="477"/>
        <end position="504"/>
    </location>
</feature>
<feature type="region of interest" description="Disordered" evidence="1">
    <location>
        <begin position="376"/>
        <end position="463"/>
    </location>
</feature>
<feature type="compositionally biased region" description="Low complexity" evidence="1">
    <location>
        <begin position="265"/>
        <end position="281"/>
    </location>
</feature>
<reference evidence="2" key="1">
    <citation type="submission" date="2023-03" db="EMBL/GenBank/DDBJ databases">
        <title>Massive genome expansion in bonnet fungi (Mycena s.s.) driven by repeated elements and novel gene families across ecological guilds.</title>
        <authorList>
            <consortium name="Lawrence Berkeley National Laboratory"/>
            <person name="Harder C.B."/>
            <person name="Miyauchi S."/>
            <person name="Viragh M."/>
            <person name="Kuo A."/>
            <person name="Thoen E."/>
            <person name="Andreopoulos B."/>
            <person name="Lu D."/>
            <person name="Skrede I."/>
            <person name="Drula E."/>
            <person name="Henrissat B."/>
            <person name="Morin E."/>
            <person name="Kohler A."/>
            <person name="Barry K."/>
            <person name="LaButti K."/>
            <person name="Morin E."/>
            <person name="Salamov A."/>
            <person name="Lipzen A."/>
            <person name="Mereny Z."/>
            <person name="Hegedus B."/>
            <person name="Baldrian P."/>
            <person name="Stursova M."/>
            <person name="Weitz H."/>
            <person name="Taylor A."/>
            <person name="Grigoriev I.V."/>
            <person name="Nagy L.G."/>
            <person name="Martin F."/>
            <person name="Kauserud H."/>
        </authorList>
    </citation>
    <scope>NUCLEOTIDE SEQUENCE</scope>
    <source>
        <strain evidence="2">9144</strain>
    </source>
</reference>
<proteinExistence type="predicted"/>
<evidence type="ECO:0000313" key="3">
    <source>
        <dbReference type="Proteomes" id="UP001219525"/>
    </source>
</evidence>
<evidence type="ECO:0000313" key="2">
    <source>
        <dbReference type="EMBL" id="KAJ7228849.1"/>
    </source>
</evidence>
<sequence length="504" mass="53368">MPPPGPTQTVSRESTEQPSTSLRPAHPPAKRPASLPKLATQPQPAEQKKPSHRTGKPIINWFQRKLAGGSYLVRPKRAVNQQALGRPSAIPLRNTNRVIAPLPATNGKPPSKLDVAHRRTISLNEDDDGDVYANDLASERSRDSTWSPTSGLEADEDASMRPLPPSAPPSPSLSLSTSSYVSDPRTFRSMAASTKPTTLLSIDLNGNGMAHIAQAPAAPINRLHARSSSTNTTSAVVGSGASITFSALPPSPISSPTEVAARIFPSPHSSNPASSHTTPHTVPQVQAPQHTTHHPRNNPRPSSPPLDNASVLTLASSAYAIPSRGGVSAPGWNSAPPSALGDSLSHFGGSITYADAESASQYLLGDDDVDASVRALRPRSSRRGSWESEASRWSARVQQGGGAGTPSLARDGRSLWTSNSIRTGGMSGENDMYEKSDEGDDRIPDQLDVASPKSDSEPTPRNILHIGETSIDALHIPLPPSTEDLGGHVDDNKVDEYYEDNESA</sequence>
<feature type="compositionally biased region" description="Polar residues" evidence="1">
    <location>
        <begin position="7"/>
        <end position="22"/>
    </location>
</feature>
<organism evidence="2 3">
    <name type="scientific">Mycena pura</name>
    <dbReference type="NCBI Taxonomy" id="153505"/>
    <lineage>
        <taxon>Eukaryota</taxon>
        <taxon>Fungi</taxon>
        <taxon>Dikarya</taxon>
        <taxon>Basidiomycota</taxon>
        <taxon>Agaricomycotina</taxon>
        <taxon>Agaricomycetes</taxon>
        <taxon>Agaricomycetidae</taxon>
        <taxon>Agaricales</taxon>
        <taxon>Marasmiineae</taxon>
        <taxon>Mycenaceae</taxon>
        <taxon>Mycena</taxon>
    </lineage>
</organism>
<gene>
    <name evidence="2" type="ORF">GGX14DRAFT_615467</name>
</gene>
<evidence type="ECO:0000256" key="1">
    <source>
        <dbReference type="SAM" id="MobiDB-lite"/>
    </source>
</evidence>
<accession>A0AAD6YU27</accession>
<feature type="compositionally biased region" description="Pro residues" evidence="1">
    <location>
        <begin position="162"/>
        <end position="171"/>
    </location>
</feature>
<name>A0AAD6YU27_9AGAR</name>
<feature type="region of interest" description="Disordered" evidence="1">
    <location>
        <begin position="125"/>
        <end position="180"/>
    </location>
</feature>
<keyword evidence="3" id="KW-1185">Reference proteome</keyword>
<dbReference type="AlphaFoldDB" id="A0AAD6YU27"/>
<comment type="caution">
    <text evidence="2">The sequence shown here is derived from an EMBL/GenBank/DDBJ whole genome shotgun (WGS) entry which is preliminary data.</text>
</comment>
<dbReference type="Proteomes" id="UP001219525">
    <property type="component" value="Unassembled WGS sequence"/>
</dbReference>